<reference evidence="1 2" key="1">
    <citation type="submission" date="2012-05" db="EMBL/GenBank/DDBJ databases">
        <title>Recombination and specialization in a pathogen metapopulation.</title>
        <authorList>
            <person name="Gardiner A."/>
            <person name="Kemen E."/>
            <person name="Schultz-Larsen T."/>
            <person name="MacLean D."/>
            <person name="Van Oosterhout C."/>
            <person name="Jones J.D.G."/>
        </authorList>
    </citation>
    <scope>NUCLEOTIDE SEQUENCE [LARGE SCALE GENOMIC DNA]</scope>
    <source>
        <strain evidence="1 2">Ac Nc2</strain>
    </source>
</reference>
<accession>A0A024GG35</accession>
<dbReference type="Proteomes" id="UP000053237">
    <property type="component" value="Unassembled WGS sequence"/>
</dbReference>
<dbReference type="EMBL" id="CAIX01000104">
    <property type="protein sequence ID" value="CCI45669.1"/>
    <property type="molecule type" value="Genomic_DNA"/>
</dbReference>
<evidence type="ECO:0000313" key="1">
    <source>
        <dbReference type="EMBL" id="CCI45669.1"/>
    </source>
</evidence>
<dbReference type="InParanoid" id="A0A024GG35"/>
<sequence>MTFASTFRKLKPQSSISNILLNVIEWNPLKSVQLTCVMLTAIPLPQRKARMTSHGFVSSGHIWTERVGLCRLVSSRLLHVSLETEQHSQHTEVNVLRLTSLFNWQAI</sequence>
<evidence type="ECO:0000313" key="2">
    <source>
        <dbReference type="Proteomes" id="UP000053237"/>
    </source>
</evidence>
<gene>
    <name evidence="1" type="ORF">BN9_065660</name>
</gene>
<name>A0A024GG35_9STRA</name>
<organism evidence="1 2">
    <name type="scientific">Albugo candida</name>
    <dbReference type="NCBI Taxonomy" id="65357"/>
    <lineage>
        <taxon>Eukaryota</taxon>
        <taxon>Sar</taxon>
        <taxon>Stramenopiles</taxon>
        <taxon>Oomycota</taxon>
        <taxon>Peronosporomycetes</taxon>
        <taxon>Albuginales</taxon>
        <taxon>Albuginaceae</taxon>
        <taxon>Albugo</taxon>
    </lineage>
</organism>
<dbReference type="AlphaFoldDB" id="A0A024GG35"/>
<keyword evidence="2" id="KW-1185">Reference proteome</keyword>
<comment type="caution">
    <text evidence="1">The sequence shown here is derived from an EMBL/GenBank/DDBJ whole genome shotgun (WGS) entry which is preliminary data.</text>
</comment>
<proteinExistence type="predicted"/>
<protein>
    <submittedName>
        <fullName evidence="1">Uncharacterized protein</fullName>
    </submittedName>
</protein>